<keyword evidence="2" id="KW-1185">Reference proteome</keyword>
<reference evidence="1 2" key="1">
    <citation type="journal article" date="2023" name="Nucleic Acids Res.">
        <title>The hologenome of Daphnia magna reveals possible DNA methylation and microbiome-mediated evolution of the host genome.</title>
        <authorList>
            <person name="Chaturvedi A."/>
            <person name="Li X."/>
            <person name="Dhandapani V."/>
            <person name="Marshall H."/>
            <person name="Kissane S."/>
            <person name="Cuenca-Cambronero M."/>
            <person name="Asole G."/>
            <person name="Calvet F."/>
            <person name="Ruiz-Romero M."/>
            <person name="Marangio P."/>
            <person name="Guigo R."/>
            <person name="Rago D."/>
            <person name="Mirbahai L."/>
            <person name="Eastwood N."/>
            <person name="Colbourne J.K."/>
            <person name="Zhou J."/>
            <person name="Mallon E."/>
            <person name="Orsini L."/>
        </authorList>
    </citation>
    <scope>NUCLEOTIDE SEQUENCE [LARGE SCALE GENOMIC DNA]</scope>
    <source>
        <strain evidence="1">LRV0_1</strain>
    </source>
</reference>
<comment type="caution">
    <text evidence="1">The sequence shown here is derived from an EMBL/GenBank/DDBJ whole genome shotgun (WGS) entry which is preliminary data.</text>
</comment>
<name>A0ABR0AQW4_9CRUS</name>
<gene>
    <name evidence="1" type="ORF">OUZ56_016559</name>
</gene>
<sequence length="106" mass="12239">MSKISVGRVLYKECICIITQKGMEDDLPYGRQMRVYHKVGISRRKRKITTKMEGRFPNEVIMLPSCSRSKNFAKGVLDHIVGRLGRQWLGGRLSIRTNMVPYHSDN</sequence>
<accession>A0ABR0AQW4</accession>
<dbReference type="Proteomes" id="UP001234178">
    <property type="component" value="Unassembled WGS sequence"/>
</dbReference>
<protein>
    <submittedName>
        <fullName evidence="1">Uncharacterized protein</fullName>
    </submittedName>
</protein>
<evidence type="ECO:0000313" key="1">
    <source>
        <dbReference type="EMBL" id="KAK4027513.1"/>
    </source>
</evidence>
<evidence type="ECO:0000313" key="2">
    <source>
        <dbReference type="Proteomes" id="UP001234178"/>
    </source>
</evidence>
<organism evidence="1 2">
    <name type="scientific">Daphnia magna</name>
    <dbReference type="NCBI Taxonomy" id="35525"/>
    <lineage>
        <taxon>Eukaryota</taxon>
        <taxon>Metazoa</taxon>
        <taxon>Ecdysozoa</taxon>
        <taxon>Arthropoda</taxon>
        <taxon>Crustacea</taxon>
        <taxon>Branchiopoda</taxon>
        <taxon>Diplostraca</taxon>
        <taxon>Cladocera</taxon>
        <taxon>Anomopoda</taxon>
        <taxon>Daphniidae</taxon>
        <taxon>Daphnia</taxon>
    </lineage>
</organism>
<dbReference type="EMBL" id="JAOYFB010000038">
    <property type="protein sequence ID" value="KAK4027513.1"/>
    <property type="molecule type" value="Genomic_DNA"/>
</dbReference>
<proteinExistence type="predicted"/>